<proteinExistence type="predicted"/>
<dbReference type="CDD" id="cd09618">
    <property type="entry name" value="CBM9_like_2"/>
    <property type="match status" value="1"/>
</dbReference>
<dbReference type="RefSeq" id="WP_377980329.1">
    <property type="nucleotide sequence ID" value="NZ_JBBKXX010000001.1"/>
</dbReference>
<dbReference type="Pfam" id="PF06452">
    <property type="entry name" value="CBM9_1"/>
    <property type="match status" value="1"/>
</dbReference>
<evidence type="ECO:0000259" key="1">
    <source>
        <dbReference type="Pfam" id="PF06452"/>
    </source>
</evidence>
<name>A0ABW6DJ82_9BACT</name>
<dbReference type="InterPro" id="IPR045670">
    <property type="entry name" value="DUF5916"/>
</dbReference>
<evidence type="ECO:0000313" key="3">
    <source>
        <dbReference type="EMBL" id="MFD3407927.1"/>
    </source>
</evidence>
<dbReference type="Proteomes" id="UP001598019">
    <property type="component" value="Unassembled WGS sequence"/>
</dbReference>
<accession>A0ABW6DJ82</accession>
<protein>
    <submittedName>
        <fullName evidence="3">DUF5916 domain-containing protein</fullName>
    </submittedName>
</protein>
<gene>
    <name evidence="3" type="ORF">SKC37_04615</name>
</gene>
<feature type="domain" description="DUF5916" evidence="2">
    <location>
        <begin position="239"/>
        <end position="328"/>
    </location>
</feature>
<dbReference type="Gene3D" id="2.60.40.1190">
    <property type="match status" value="1"/>
</dbReference>
<comment type="caution">
    <text evidence="3">The sequence shown here is derived from an EMBL/GenBank/DDBJ whole genome shotgun (WGS) entry which is preliminary data.</text>
</comment>
<evidence type="ECO:0000259" key="2">
    <source>
        <dbReference type="Pfam" id="PF19313"/>
    </source>
</evidence>
<feature type="domain" description="Carbohydrate-binding" evidence="1">
    <location>
        <begin position="40"/>
        <end position="185"/>
    </location>
</feature>
<dbReference type="InterPro" id="IPR010502">
    <property type="entry name" value="Carb-bd_dom_fam9"/>
</dbReference>
<organism evidence="3 4">
    <name type="scientific">Aquirufa esocilacus</name>
    <dbReference type="NCBI Taxonomy" id="3096513"/>
    <lineage>
        <taxon>Bacteria</taxon>
        <taxon>Pseudomonadati</taxon>
        <taxon>Bacteroidota</taxon>
        <taxon>Cytophagia</taxon>
        <taxon>Cytophagales</taxon>
        <taxon>Flectobacillaceae</taxon>
        <taxon>Aquirufa</taxon>
    </lineage>
</organism>
<reference evidence="3 4" key="1">
    <citation type="submission" date="2024-03" db="EMBL/GenBank/DDBJ databases">
        <title>Aquirufa genome sequencing.</title>
        <authorList>
            <person name="Pitt A."/>
            <person name="Hahn M.W."/>
        </authorList>
    </citation>
    <scope>NUCLEOTIDE SEQUENCE [LARGE SCALE GENOMIC DNA]</scope>
    <source>
        <strain evidence="3 4">HETE-83D</strain>
    </source>
</reference>
<keyword evidence="4" id="KW-1185">Reference proteome</keyword>
<evidence type="ECO:0000313" key="4">
    <source>
        <dbReference type="Proteomes" id="UP001598019"/>
    </source>
</evidence>
<dbReference type="Pfam" id="PF19313">
    <property type="entry name" value="DUF5916"/>
    <property type="match status" value="1"/>
</dbReference>
<dbReference type="SUPFAM" id="SSF49344">
    <property type="entry name" value="CBD9-like"/>
    <property type="match status" value="1"/>
</dbReference>
<dbReference type="EMBL" id="JBBKXX010000001">
    <property type="protein sequence ID" value="MFD3407927.1"/>
    <property type="molecule type" value="Genomic_DNA"/>
</dbReference>
<sequence>MRFYLLLFISFCGYSQEVFKPLEQRKEFQPLKIERALKADGHLDEAEWEKAPAVNLDFQVEPFQGRKASFNSTIKLLYNQQFLYVAAIMHDSIGKNAYRAPNLKRDFDFDENETFGITIDGFNDKRNAIVLETNSYGAQRDLLAFDDRQYDVDWDGLYRVRTHRSDSSWVAEFAIPWQTLRYPKTDGIKAQDWGINFFRLRRSSNELSVWSPHPRSMTPLRMDYAGKLTGIIPPPPTSTNIRFVPYLLQVSKNSEGTEIGNSNTSELKLGGEIKWAISPTSVMDFTFNTDFAQADVDRQVNNISRFSVFFPERRQFFLENASLFSAGLAPVSEVVGGSMYIQPFFSRTIGLDQNVNPIAITAGTRFVHRSEKRNFGGIYMRQGEGDGDPFTNFLVGRYSENFGKQNRVGAIVTTKSSPSNVATTGAVDAFIRFNDKFSFSGMGTMTQDSRNSQQGFAEYGQFLYKDNLVTLYWTHTLVSDDYNPEMGFVSRKNVLSNSQGFDFNVRGKWLPKFIRFWQPGVYTEVYHSLKTGNIVEQKLVSGPLWFNLQNGGIIGAYIDGSVQNLEDEFNPVGIRIKQGNYQYFRKGFFLASDPSAKYSGSTEYGWGGFFDGTLQMIDSKFRIAPIPHVNLGLSWNWSKFENVGVGRETKEVNLLILETRMAINPRLQLIGFYQKNTTDNLNSVNMRLAWEYQPLSYVYLVFNTLNYQGSDGTQQKQQSFLAKLSYLKQF</sequence>